<evidence type="ECO:0000313" key="5">
    <source>
        <dbReference type="Proteomes" id="UP000683507"/>
    </source>
</evidence>
<feature type="domain" description="Secretion system C-terminal sorting" evidence="3">
    <location>
        <begin position="854"/>
        <end position="916"/>
    </location>
</feature>
<protein>
    <recommendedName>
        <fullName evidence="3">Secretion system C-terminal sorting domain-containing protein</fullName>
    </recommendedName>
</protein>
<evidence type="ECO:0000313" key="4">
    <source>
        <dbReference type="EMBL" id="CAG5080604.1"/>
    </source>
</evidence>
<feature type="signal peptide" evidence="2">
    <location>
        <begin position="1"/>
        <end position="21"/>
    </location>
</feature>
<feature type="chain" id="PRO_5037702600" description="Secretion system C-terminal sorting domain-containing protein" evidence="2">
    <location>
        <begin position="22"/>
        <end position="926"/>
    </location>
</feature>
<name>A0A916JLC1_9FLAO</name>
<proteinExistence type="predicted"/>
<organism evidence="4 5">
    <name type="scientific">Parvicella tangerina</name>
    <dbReference type="NCBI Taxonomy" id="2829795"/>
    <lineage>
        <taxon>Bacteria</taxon>
        <taxon>Pseudomonadati</taxon>
        <taxon>Bacteroidota</taxon>
        <taxon>Flavobacteriia</taxon>
        <taxon>Flavobacteriales</taxon>
        <taxon>Parvicellaceae</taxon>
        <taxon>Parvicella</taxon>
    </lineage>
</organism>
<dbReference type="KEGG" id="ptan:CRYO30217_01392"/>
<dbReference type="AlphaFoldDB" id="A0A916JLC1"/>
<dbReference type="Proteomes" id="UP000683507">
    <property type="component" value="Chromosome"/>
</dbReference>
<keyword evidence="1 2" id="KW-0732">Signal</keyword>
<reference evidence="4" key="1">
    <citation type="submission" date="2021-04" db="EMBL/GenBank/DDBJ databases">
        <authorList>
            <person name="Rodrigo-Torres L."/>
            <person name="Arahal R. D."/>
            <person name="Lucena T."/>
        </authorList>
    </citation>
    <scope>NUCLEOTIDE SEQUENCE</scope>
    <source>
        <strain evidence="4">AS29M-1</strain>
    </source>
</reference>
<keyword evidence="5" id="KW-1185">Reference proteome</keyword>
<dbReference type="Pfam" id="PF18962">
    <property type="entry name" value="Por_Secre_tail"/>
    <property type="match status" value="1"/>
</dbReference>
<dbReference type="NCBIfam" id="TIGR04183">
    <property type="entry name" value="Por_Secre_tail"/>
    <property type="match status" value="1"/>
</dbReference>
<dbReference type="InterPro" id="IPR026444">
    <property type="entry name" value="Secre_tail"/>
</dbReference>
<evidence type="ECO:0000256" key="1">
    <source>
        <dbReference type="ARBA" id="ARBA00022729"/>
    </source>
</evidence>
<gene>
    <name evidence="4" type="ORF">CRYO30217_01392</name>
</gene>
<evidence type="ECO:0000256" key="2">
    <source>
        <dbReference type="SAM" id="SignalP"/>
    </source>
</evidence>
<sequence length="926" mass="100855">MPTIRLSWLILLIFQSVLLNAQTIQLGAGTGESWEQNSSPVNIYYRRTVCQMVYTAQELQDAFASSTNPISEMGFYVVESPIYTLRQYTIKMKHVGVNDVSSPLGTTGWTTVVNSFNYSPTAGGFDMIPLDTPFLWDGTSSIGVEVCWSRVNPTWNASGKVRIYGTANGYRYSWTDNNGSSCGSTPNTVTTDKPQIQLVFVGGTTTNWTGAIDTDWFNEGNWSAGIPNPIMDAVIPTGLTNYPNLIGSGAKCNNLTIEPSASLEINTTDSLQVYGNWNNDGLFIANESTVLFKGFGATPNTVDAGGAQTFYNFEVRSEGGVTLNSGSYNIAGNLRLRGGTFTSNNLVTLTSDLANTGRLTRIQNFCDYQLIMSDSYGDGWNGGYITFKVDGEIVDSYNAEGTGTTVNLPLPDGARFSLTYNAGRYEGENTYTLVDNTGSTIFSDGPGPSTGEVFTATASCPFSNTYVGDLTVNRYLSIPNNEWRELSSGLNGQTLGDYQDDGIIMTNFPGSNYPTFGWTSVYAYQENNANGVKEDGWVEPTSIADPVYPDAGHRIYIGSGNYTTSMTGTPITGNFNYSLDYQNITPAEIAATEEQKGWNLIGNPYPCSVSWDSIDAANKVNMIDAIWIWSGSAGNYGVYVGGAGSGTNDVGNSIASSQAFWVHATAPGASLLIEEEDKVETDPTFVKNGMYHNLHVELKGGNNGFHDEIVIAENGNASNSFDDYDAYKLFSPLPSAPQLYMLGKDNYLSINSFEDLEAKHIPIGAHIPTDGNYELVFKNMNHMENLSCLILEDKYLGYLHDVLADSIFSFSANSGTLEDRFILHISNYGSGNTADLCQHFSAVNSNYQTASVKVHPNPTQTGFLNIESSNKINQVQVVDILGQLVKTEVTDSFNTRLATDDLTNGIYFLRVSTEQGIELIKFEVMD</sequence>
<dbReference type="EMBL" id="OU015584">
    <property type="protein sequence ID" value="CAG5080604.1"/>
    <property type="molecule type" value="Genomic_DNA"/>
</dbReference>
<evidence type="ECO:0000259" key="3">
    <source>
        <dbReference type="Pfam" id="PF18962"/>
    </source>
</evidence>
<accession>A0A916JLC1</accession>